<evidence type="ECO:0000256" key="2">
    <source>
        <dbReference type="ARBA" id="ARBA00022598"/>
    </source>
</evidence>
<accession>A0A4R4W4I2</accession>
<dbReference type="InterPro" id="IPR000873">
    <property type="entry name" value="AMP-dep_synth/lig_dom"/>
</dbReference>
<sequence>MPTPGPQPPALQSPGALAVWATGCGSPEPPFPHPEARLVVAGDQKGLSGGELRDHIDRAAEALTRLRPGPLFCGMRNNLASVLRYLAAWRSGRPIALLDPDLPVGALADLAGRFQPAAVLGFTHAADGSSPRAPRAPRPPSHRDAGHPPEPHPDLAVLLATSGSTGNPRLVRLSRRAVLANAAAIVTALSIEPAEIVPTSLPLHYSYGLSVLNSHLMAGATVVLTEAGLLERSFWTHLDAHRCTSLAAVPYQYEMLRRLRYDRAEHPALATFTQAGGRLSEELVKEFAAHADRFFIMYGQTEATARIAVLPPDRLADKPGSAGLAVPGGRLAIDEGEVVYHGPNVMMGYAETAADLARGDDLGGVLRTGDLGRLDPEGFLHITGRLKRIAKIFGVRVNLDDVERLLPASGPAAATSGDDRVTVWTEGLDAAGCAGLARRLGAELRVHWSGFDVRSVDRLPLLANGKIDYRALESHA</sequence>
<dbReference type="OrthoDB" id="8445630at2"/>
<dbReference type="InterPro" id="IPR020845">
    <property type="entry name" value="AMP-binding_CS"/>
</dbReference>
<dbReference type="PANTHER" id="PTHR43201">
    <property type="entry name" value="ACYL-COA SYNTHETASE"/>
    <property type="match status" value="1"/>
</dbReference>
<comment type="similarity">
    <text evidence="1">Belongs to the ATP-dependent AMP-binding enzyme family.</text>
</comment>
<proteinExistence type="inferred from homology"/>
<dbReference type="Pfam" id="PF00501">
    <property type="entry name" value="AMP-binding"/>
    <property type="match status" value="1"/>
</dbReference>
<dbReference type="Gene3D" id="3.40.50.12780">
    <property type="entry name" value="N-terminal domain of ligase-like"/>
    <property type="match status" value="1"/>
</dbReference>
<dbReference type="GO" id="GO:0006631">
    <property type="term" value="P:fatty acid metabolic process"/>
    <property type="evidence" value="ECO:0007669"/>
    <property type="project" value="TreeGrafter"/>
</dbReference>
<gene>
    <name evidence="5" type="ORF">E1294_40800</name>
</gene>
<dbReference type="InterPro" id="IPR042099">
    <property type="entry name" value="ANL_N_sf"/>
</dbReference>
<dbReference type="PANTHER" id="PTHR43201:SF5">
    <property type="entry name" value="MEDIUM-CHAIN ACYL-COA LIGASE ACSF2, MITOCHONDRIAL"/>
    <property type="match status" value="1"/>
</dbReference>
<feature type="domain" description="AMP-dependent synthetase/ligase" evidence="4">
    <location>
        <begin position="33"/>
        <end position="349"/>
    </location>
</feature>
<dbReference type="Proteomes" id="UP000294543">
    <property type="component" value="Unassembled WGS sequence"/>
</dbReference>
<evidence type="ECO:0000313" key="6">
    <source>
        <dbReference type="Proteomes" id="UP000294543"/>
    </source>
</evidence>
<dbReference type="GO" id="GO:0031956">
    <property type="term" value="F:medium-chain fatty acid-CoA ligase activity"/>
    <property type="evidence" value="ECO:0007669"/>
    <property type="project" value="TreeGrafter"/>
</dbReference>
<dbReference type="RefSeq" id="WP_132516318.1">
    <property type="nucleotide sequence ID" value="NZ_SMKP01000173.1"/>
</dbReference>
<protein>
    <submittedName>
        <fullName evidence="5">Long-chain fatty acid--CoA ligase</fullName>
    </submittedName>
</protein>
<dbReference type="EMBL" id="SMKP01000173">
    <property type="protein sequence ID" value="TDD13499.1"/>
    <property type="molecule type" value="Genomic_DNA"/>
</dbReference>
<organism evidence="5 6">
    <name type="scientific">Nonomuraea diastatica</name>
    <dbReference type="NCBI Taxonomy" id="1848329"/>
    <lineage>
        <taxon>Bacteria</taxon>
        <taxon>Bacillati</taxon>
        <taxon>Actinomycetota</taxon>
        <taxon>Actinomycetes</taxon>
        <taxon>Streptosporangiales</taxon>
        <taxon>Streptosporangiaceae</taxon>
        <taxon>Nonomuraea</taxon>
    </lineage>
</organism>
<evidence type="ECO:0000259" key="4">
    <source>
        <dbReference type="Pfam" id="PF00501"/>
    </source>
</evidence>
<keyword evidence="6" id="KW-1185">Reference proteome</keyword>
<evidence type="ECO:0000256" key="3">
    <source>
        <dbReference type="SAM" id="MobiDB-lite"/>
    </source>
</evidence>
<keyword evidence="2 5" id="KW-0436">Ligase</keyword>
<dbReference type="AlphaFoldDB" id="A0A4R4W4I2"/>
<name>A0A4R4W4I2_9ACTN</name>
<comment type="caution">
    <text evidence="5">The sequence shown here is derived from an EMBL/GenBank/DDBJ whole genome shotgun (WGS) entry which is preliminary data.</text>
</comment>
<dbReference type="SUPFAM" id="SSF56801">
    <property type="entry name" value="Acetyl-CoA synthetase-like"/>
    <property type="match status" value="1"/>
</dbReference>
<evidence type="ECO:0000313" key="5">
    <source>
        <dbReference type="EMBL" id="TDD13499.1"/>
    </source>
</evidence>
<evidence type="ECO:0000256" key="1">
    <source>
        <dbReference type="ARBA" id="ARBA00006432"/>
    </source>
</evidence>
<feature type="compositionally biased region" description="Basic and acidic residues" evidence="3">
    <location>
        <begin position="141"/>
        <end position="153"/>
    </location>
</feature>
<feature type="region of interest" description="Disordered" evidence="3">
    <location>
        <begin position="125"/>
        <end position="156"/>
    </location>
</feature>
<dbReference type="PROSITE" id="PS00455">
    <property type="entry name" value="AMP_BINDING"/>
    <property type="match status" value="1"/>
</dbReference>
<reference evidence="5 6" key="1">
    <citation type="submission" date="2019-03" db="EMBL/GenBank/DDBJ databases">
        <title>Draft genome sequences of novel Actinobacteria.</title>
        <authorList>
            <person name="Sahin N."/>
            <person name="Ay H."/>
            <person name="Saygin H."/>
        </authorList>
    </citation>
    <scope>NUCLEOTIDE SEQUENCE [LARGE SCALE GENOMIC DNA]</scope>
    <source>
        <strain evidence="5 6">KC712</strain>
    </source>
</reference>